<dbReference type="InterPro" id="IPR040015">
    <property type="entry name" value="UBL3-like"/>
</dbReference>
<dbReference type="PROSITE" id="PS50053">
    <property type="entry name" value="UBIQUITIN_2"/>
    <property type="match status" value="1"/>
</dbReference>
<sequence length="188" mass="20771">MASSNELVYRQLLDHMKCLVSSGRSNSNVLSAHVLCDYGLFQVNWERHIPVSGCFIEELQQPILKKTYIMAVSNEHIELKFRIYDGTDIGHSNYASSTTVSALKQKLVSEWPQGKSVVPKTVNDVKLIHLGKVLENNKTLSESGVRDGAFAGGVITMHVVIQPVLNKKKSAKKQDETGKLNSCGCTIL</sequence>
<accession>A0A9R1UHB0</accession>
<dbReference type="Gene3D" id="3.10.20.90">
    <property type="entry name" value="Phosphatidylinositol 3-kinase Catalytic Subunit, Chain A, domain 1"/>
    <property type="match status" value="1"/>
</dbReference>
<evidence type="ECO:0000313" key="2">
    <source>
        <dbReference type="EMBL" id="KAJ0187001.1"/>
    </source>
</evidence>
<organism evidence="2 3">
    <name type="scientific">Lactuca sativa</name>
    <name type="common">Garden lettuce</name>
    <dbReference type="NCBI Taxonomy" id="4236"/>
    <lineage>
        <taxon>Eukaryota</taxon>
        <taxon>Viridiplantae</taxon>
        <taxon>Streptophyta</taxon>
        <taxon>Embryophyta</taxon>
        <taxon>Tracheophyta</taxon>
        <taxon>Spermatophyta</taxon>
        <taxon>Magnoliopsida</taxon>
        <taxon>eudicotyledons</taxon>
        <taxon>Gunneridae</taxon>
        <taxon>Pentapetalae</taxon>
        <taxon>asterids</taxon>
        <taxon>campanulids</taxon>
        <taxon>Asterales</taxon>
        <taxon>Asteraceae</taxon>
        <taxon>Cichorioideae</taxon>
        <taxon>Cichorieae</taxon>
        <taxon>Lactucinae</taxon>
        <taxon>Lactuca</taxon>
    </lineage>
</organism>
<dbReference type="SUPFAM" id="SSF54236">
    <property type="entry name" value="Ubiquitin-like"/>
    <property type="match status" value="1"/>
</dbReference>
<dbReference type="InterPro" id="IPR039540">
    <property type="entry name" value="UBL3-like_ubiquitin_dom"/>
</dbReference>
<protein>
    <recommendedName>
        <fullName evidence="1">Ubiquitin-like domain-containing protein</fullName>
    </recommendedName>
</protein>
<dbReference type="PANTHER" id="PTHR13169:SF12">
    <property type="entry name" value="MEMBRANE-ANCHORED UBIQUITIN-FOLD PROTEIN"/>
    <property type="match status" value="1"/>
</dbReference>
<evidence type="ECO:0000313" key="3">
    <source>
        <dbReference type="Proteomes" id="UP000235145"/>
    </source>
</evidence>
<dbReference type="InterPro" id="IPR029071">
    <property type="entry name" value="Ubiquitin-like_domsf"/>
</dbReference>
<dbReference type="CDD" id="cd01814">
    <property type="entry name" value="Ubl_MUBs_plant"/>
    <property type="match status" value="1"/>
</dbReference>
<dbReference type="InterPro" id="IPR000626">
    <property type="entry name" value="Ubiquitin-like_dom"/>
</dbReference>
<comment type="caution">
    <text evidence="2">The sequence shown here is derived from an EMBL/GenBank/DDBJ whole genome shotgun (WGS) entry which is preliminary data.</text>
</comment>
<dbReference type="AlphaFoldDB" id="A0A9R1UHB0"/>
<feature type="domain" description="Ubiquitin-like" evidence="1">
    <location>
        <begin position="77"/>
        <end position="148"/>
    </location>
</feature>
<dbReference type="Pfam" id="PF13881">
    <property type="entry name" value="Rad60-SLD_2"/>
    <property type="match status" value="1"/>
</dbReference>
<evidence type="ECO:0000259" key="1">
    <source>
        <dbReference type="PROSITE" id="PS50053"/>
    </source>
</evidence>
<gene>
    <name evidence="2" type="ORF">LSAT_V11C900456840</name>
</gene>
<dbReference type="PANTHER" id="PTHR13169">
    <property type="entry name" value="UBIQUITIN-LIKE PROTEIN 3 HCG-1 PROTEIN"/>
    <property type="match status" value="1"/>
</dbReference>
<reference evidence="2 3" key="1">
    <citation type="journal article" date="2017" name="Nat. Commun.">
        <title>Genome assembly with in vitro proximity ligation data and whole-genome triplication in lettuce.</title>
        <authorList>
            <person name="Reyes-Chin-Wo S."/>
            <person name="Wang Z."/>
            <person name="Yang X."/>
            <person name="Kozik A."/>
            <person name="Arikit S."/>
            <person name="Song C."/>
            <person name="Xia L."/>
            <person name="Froenicke L."/>
            <person name="Lavelle D.O."/>
            <person name="Truco M.J."/>
            <person name="Xia R."/>
            <person name="Zhu S."/>
            <person name="Xu C."/>
            <person name="Xu H."/>
            <person name="Xu X."/>
            <person name="Cox K."/>
            <person name="Korf I."/>
            <person name="Meyers B.C."/>
            <person name="Michelmore R.W."/>
        </authorList>
    </citation>
    <scope>NUCLEOTIDE SEQUENCE [LARGE SCALE GENOMIC DNA]</scope>
    <source>
        <strain evidence="3">cv. Salinas</strain>
        <tissue evidence="2">Seedlings</tissue>
    </source>
</reference>
<proteinExistence type="predicted"/>
<name>A0A9R1UHB0_LACSA</name>
<dbReference type="EMBL" id="NBSK02000009">
    <property type="protein sequence ID" value="KAJ0187001.1"/>
    <property type="molecule type" value="Genomic_DNA"/>
</dbReference>
<dbReference type="Proteomes" id="UP000235145">
    <property type="component" value="Unassembled WGS sequence"/>
</dbReference>
<keyword evidence="3" id="KW-1185">Reference proteome</keyword>